<keyword evidence="9" id="KW-1185">Reference proteome</keyword>
<dbReference type="PANTHER" id="PTHR32322:SF2">
    <property type="entry name" value="EAMA DOMAIN-CONTAINING PROTEIN"/>
    <property type="match status" value="1"/>
</dbReference>
<dbReference type="SUPFAM" id="SSF103481">
    <property type="entry name" value="Multidrug resistance efflux transporter EmrE"/>
    <property type="match status" value="2"/>
</dbReference>
<evidence type="ECO:0000256" key="3">
    <source>
        <dbReference type="ARBA" id="ARBA00022692"/>
    </source>
</evidence>
<dbReference type="Pfam" id="PF00892">
    <property type="entry name" value="EamA"/>
    <property type="match status" value="1"/>
</dbReference>
<dbReference type="RefSeq" id="WP_213527271.1">
    <property type="nucleotide sequence ID" value="NZ_BOVJ01000017.1"/>
</dbReference>
<dbReference type="InterPro" id="IPR050638">
    <property type="entry name" value="AA-Vitamin_Transporters"/>
</dbReference>
<comment type="similarity">
    <text evidence="2">Belongs to the EamA transporter family.</text>
</comment>
<dbReference type="InterPro" id="IPR000620">
    <property type="entry name" value="EamA_dom"/>
</dbReference>
<feature type="transmembrane region" description="Helical" evidence="6">
    <location>
        <begin position="128"/>
        <end position="150"/>
    </location>
</feature>
<sequence length="218" mass="23496">MSSLNYTSIASSTIILSLQPVFVMLGALIAFKDKPNRFALLGMAVGLTGAIIVGTGDKGASHAALSGDILSFLSVIAIAVNLLIAKRILTRVSTYLYNMIVFAICLLFFTVYNWIMNIPITGYAGKEWFVFLLLAVVPTMLGHMVFNWLLKYVQPTTISMAVFAEPVGASLLGMLIFSEMVTGFQLIGGAFVIAGLIVYLRSERLAAGRGKRGTTSLK</sequence>
<feature type="transmembrane region" description="Helical" evidence="6">
    <location>
        <begin position="62"/>
        <end position="84"/>
    </location>
</feature>
<evidence type="ECO:0000259" key="7">
    <source>
        <dbReference type="Pfam" id="PF00892"/>
    </source>
</evidence>
<evidence type="ECO:0000256" key="1">
    <source>
        <dbReference type="ARBA" id="ARBA00004127"/>
    </source>
</evidence>
<evidence type="ECO:0000313" key="8">
    <source>
        <dbReference type="EMBL" id="GIQ62010.1"/>
    </source>
</evidence>
<evidence type="ECO:0000256" key="4">
    <source>
        <dbReference type="ARBA" id="ARBA00022989"/>
    </source>
</evidence>
<dbReference type="Proteomes" id="UP000680304">
    <property type="component" value="Unassembled WGS sequence"/>
</dbReference>
<keyword evidence="5 6" id="KW-0472">Membrane</keyword>
<name>A0ABQ4N1G2_9BACL</name>
<dbReference type="EMBL" id="BOVJ01000017">
    <property type="protein sequence ID" value="GIQ62010.1"/>
    <property type="molecule type" value="Genomic_DNA"/>
</dbReference>
<protein>
    <recommendedName>
        <fullName evidence="7">EamA domain-containing protein</fullName>
    </recommendedName>
</protein>
<evidence type="ECO:0000256" key="5">
    <source>
        <dbReference type="ARBA" id="ARBA00023136"/>
    </source>
</evidence>
<comment type="caution">
    <text evidence="8">The sequence shown here is derived from an EMBL/GenBank/DDBJ whole genome shotgun (WGS) entry which is preliminary data.</text>
</comment>
<dbReference type="InterPro" id="IPR037185">
    <property type="entry name" value="EmrE-like"/>
</dbReference>
<evidence type="ECO:0000256" key="6">
    <source>
        <dbReference type="SAM" id="Phobius"/>
    </source>
</evidence>
<feature type="domain" description="EamA" evidence="7">
    <location>
        <begin position="66"/>
        <end position="199"/>
    </location>
</feature>
<proteinExistence type="inferred from homology"/>
<keyword evidence="3 6" id="KW-0812">Transmembrane</keyword>
<feature type="transmembrane region" description="Helical" evidence="6">
    <location>
        <begin position="6"/>
        <end position="31"/>
    </location>
</feature>
<feature type="transmembrane region" description="Helical" evidence="6">
    <location>
        <begin position="157"/>
        <end position="177"/>
    </location>
</feature>
<comment type="subcellular location">
    <subcellularLocation>
        <location evidence="1">Endomembrane system</location>
        <topology evidence="1">Multi-pass membrane protein</topology>
    </subcellularLocation>
</comment>
<keyword evidence="4 6" id="KW-1133">Transmembrane helix</keyword>
<feature type="transmembrane region" description="Helical" evidence="6">
    <location>
        <begin position="38"/>
        <end position="56"/>
    </location>
</feature>
<feature type="transmembrane region" description="Helical" evidence="6">
    <location>
        <begin position="96"/>
        <end position="116"/>
    </location>
</feature>
<reference evidence="8 9" key="1">
    <citation type="submission" date="2021-04" db="EMBL/GenBank/DDBJ databases">
        <title>Draft genome sequence of Paenibacillus cisolokensis, LC2-13A.</title>
        <authorList>
            <person name="Uke A."/>
            <person name="Chhe C."/>
            <person name="Baramee S."/>
            <person name="Kosugi A."/>
        </authorList>
    </citation>
    <scope>NUCLEOTIDE SEQUENCE [LARGE SCALE GENOMIC DNA]</scope>
    <source>
        <strain evidence="8 9">LC2-13A</strain>
    </source>
</reference>
<feature type="transmembrane region" description="Helical" evidence="6">
    <location>
        <begin position="183"/>
        <end position="202"/>
    </location>
</feature>
<organism evidence="8 9">
    <name type="scientific">Paenibacillus cisolokensis</name>
    <dbReference type="NCBI Taxonomy" id="1658519"/>
    <lineage>
        <taxon>Bacteria</taxon>
        <taxon>Bacillati</taxon>
        <taxon>Bacillota</taxon>
        <taxon>Bacilli</taxon>
        <taxon>Bacillales</taxon>
        <taxon>Paenibacillaceae</taxon>
        <taxon>Paenibacillus</taxon>
    </lineage>
</organism>
<dbReference type="PANTHER" id="PTHR32322">
    <property type="entry name" value="INNER MEMBRANE TRANSPORTER"/>
    <property type="match status" value="1"/>
</dbReference>
<evidence type="ECO:0000313" key="9">
    <source>
        <dbReference type="Proteomes" id="UP000680304"/>
    </source>
</evidence>
<gene>
    <name evidence="8" type="ORF">PACILC2_05780</name>
</gene>
<evidence type="ECO:0000256" key="2">
    <source>
        <dbReference type="ARBA" id="ARBA00007362"/>
    </source>
</evidence>
<accession>A0ABQ4N1G2</accession>